<keyword evidence="2" id="KW-1185">Reference proteome</keyword>
<protein>
    <submittedName>
        <fullName evidence="1">Uncharacterized protein</fullName>
    </submittedName>
</protein>
<dbReference type="AlphaFoldDB" id="A0A6A4H841"/>
<organism evidence="1 2">
    <name type="scientific">Gymnopus androsaceus JB14</name>
    <dbReference type="NCBI Taxonomy" id="1447944"/>
    <lineage>
        <taxon>Eukaryota</taxon>
        <taxon>Fungi</taxon>
        <taxon>Dikarya</taxon>
        <taxon>Basidiomycota</taxon>
        <taxon>Agaricomycotina</taxon>
        <taxon>Agaricomycetes</taxon>
        <taxon>Agaricomycetidae</taxon>
        <taxon>Agaricales</taxon>
        <taxon>Marasmiineae</taxon>
        <taxon>Omphalotaceae</taxon>
        <taxon>Gymnopus</taxon>
    </lineage>
</organism>
<evidence type="ECO:0000313" key="1">
    <source>
        <dbReference type="EMBL" id="KAE9393494.1"/>
    </source>
</evidence>
<reference evidence="1" key="1">
    <citation type="journal article" date="2019" name="Environ. Microbiol.">
        <title>Fungal ecological strategies reflected in gene transcription - a case study of two litter decomposers.</title>
        <authorList>
            <person name="Barbi F."/>
            <person name="Kohler A."/>
            <person name="Barry K."/>
            <person name="Baskaran P."/>
            <person name="Daum C."/>
            <person name="Fauchery L."/>
            <person name="Ihrmark K."/>
            <person name="Kuo A."/>
            <person name="LaButti K."/>
            <person name="Lipzen A."/>
            <person name="Morin E."/>
            <person name="Grigoriev I.V."/>
            <person name="Henrissat B."/>
            <person name="Lindahl B."/>
            <person name="Martin F."/>
        </authorList>
    </citation>
    <scope>NUCLEOTIDE SEQUENCE</scope>
    <source>
        <strain evidence="1">JB14</strain>
    </source>
</reference>
<dbReference type="OrthoDB" id="5429515at2759"/>
<dbReference type="EMBL" id="ML769570">
    <property type="protein sequence ID" value="KAE9393494.1"/>
    <property type="molecule type" value="Genomic_DNA"/>
</dbReference>
<accession>A0A6A4H841</accession>
<dbReference type="Proteomes" id="UP000799118">
    <property type="component" value="Unassembled WGS sequence"/>
</dbReference>
<proteinExistence type="predicted"/>
<gene>
    <name evidence="1" type="ORF">BT96DRAFT_829184</name>
</gene>
<evidence type="ECO:0000313" key="2">
    <source>
        <dbReference type="Proteomes" id="UP000799118"/>
    </source>
</evidence>
<name>A0A6A4H841_9AGAR</name>
<sequence>FTALYMIANSAAQDFIAWSGTTCDGSEGNNVLCDGSCHSFANRHSFEIAIPDAEFCTTFFEDANCGGESFLFEDNESDGCIHVDTGTSIASFSCSGCP</sequence>
<feature type="non-terminal residue" evidence="1">
    <location>
        <position position="1"/>
    </location>
</feature>